<dbReference type="RefSeq" id="WP_053824302.1">
    <property type="nucleotide sequence ID" value="NZ_BAAAEB010000002.1"/>
</dbReference>
<name>A0A6N1BS59_9BURK</name>
<evidence type="ECO:0000313" key="2">
    <source>
        <dbReference type="EMBL" id="USE78850.1"/>
    </source>
</evidence>
<dbReference type="Proteomes" id="UP001056648">
    <property type="component" value="Chromosome 2"/>
</dbReference>
<proteinExistence type="predicted"/>
<dbReference type="AlphaFoldDB" id="A0A6N1BS59"/>
<reference evidence="1 3" key="1">
    <citation type="submission" date="2020-05" db="EMBL/GenBank/DDBJ databases">
        <title>MicrobeNet Type strains.</title>
        <authorList>
            <person name="Nicholson A.C."/>
        </authorList>
    </citation>
    <scope>NUCLEOTIDE SEQUENCE [LARGE SCALE GENOMIC DNA]</scope>
    <source>
        <strain evidence="1 3">ATCC 700815</strain>
    </source>
</reference>
<evidence type="ECO:0000313" key="3">
    <source>
        <dbReference type="Proteomes" id="UP000542973"/>
    </source>
</evidence>
<evidence type="ECO:0000313" key="4">
    <source>
        <dbReference type="Proteomes" id="UP001056648"/>
    </source>
</evidence>
<dbReference type="GeneID" id="70687198"/>
<evidence type="ECO:0000313" key="1">
    <source>
        <dbReference type="EMBL" id="NNH14401.1"/>
    </source>
</evidence>
<protein>
    <submittedName>
        <fullName evidence="1">Uncharacterized protein</fullName>
    </submittedName>
</protein>
<keyword evidence="4" id="KW-1185">Reference proteome</keyword>
<sequence>MDLEKRLENWAKANRVGGPRPGYCAPWAKLADILANGPHVPEIVEIDQADAERVTRAWRLLDRHQQLLLKLSYVTNMPPWLVCRKLGIRQRPHSVFDLEMARAKHMLRQHLARIDDEGVVNRKKMPYTAPDNLIPALAETAA</sequence>
<dbReference type="EMBL" id="CP098736">
    <property type="protein sequence ID" value="USE78850.1"/>
    <property type="molecule type" value="Genomic_DNA"/>
</dbReference>
<gene>
    <name evidence="1" type="ORF">HLB16_26540</name>
    <name evidence="2" type="ORF">NDR89_19630</name>
</gene>
<dbReference type="Proteomes" id="UP000542973">
    <property type="component" value="Unassembled WGS sequence"/>
</dbReference>
<reference evidence="2" key="2">
    <citation type="submission" date="2022-06" db="EMBL/GenBank/DDBJ databases">
        <title>Complete genome sequence and characterization of Cupriavidus gilardii QJ1 isolated from contaminating cells.</title>
        <authorList>
            <person name="Qi J."/>
        </authorList>
    </citation>
    <scope>NUCLEOTIDE SEQUENCE</scope>
    <source>
        <strain evidence="2">QJ1</strain>
    </source>
</reference>
<organism evidence="1 3">
    <name type="scientific">Cupriavidus gilardii</name>
    <dbReference type="NCBI Taxonomy" id="82541"/>
    <lineage>
        <taxon>Bacteria</taxon>
        <taxon>Pseudomonadati</taxon>
        <taxon>Pseudomonadota</taxon>
        <taxon>Betaproteobacteria</taxon>
        <taxon>Burkholderiales</taxon>
        <taxon>Burkholderiaceae</taxon>
        <taxon>Cupriavidus</taxon>
    </lineage>
</organism>
<dbReference type="EMBL" id="JABEMD010000119">
    <property type="protein sequence ID" value="NNH14401.1"/>
    <property type="molecule type" value="Genomic_DNA"/>
</dbReference>
<accession>A0A6N1BS59</accession>